<protein>
    <submittedName>
        <fullName evidence="2">Uncharacterized protein</fullName>
    </submittedName>
</protein>
<reference evidence="2" key="1">
    <citation type="submission" date="2020-05" db="EMBL/GenBank/DDBJ databases">
        <title>WGS assembly of Panicum virgatum.</title>
        <authorList>
            <person name="Lovell J.T."/>
            <person name="Jenkins J."/>
            <person name="Shu S."/>
            <person name="Juenger T.E."/>
            <person name="Schmutz J."/>
        </authorList>
    </citation>
    <scope>NUCLEOTIDE SEQUENCE</scope>
    <source>
        <strain evidence="2">AP13</strain>
    </source>
</reference>
<organism evidence="2 3">
    <name type="scientific">Panicum virgatum</name>
    <name type="common">Blackwell switchgrass</name>
    <dbReference type="NCBI Taxonomy" id="38727"/>
    <lineage>
        <taxon>Eukaryota</taxon>
        <taxon>Viridiplantae</taxon>
        <taxon>Streptophyta</taxon>
        <taxon>Embryophyta</taxon>
        <taxon>Tracheophyta</taxon>
        <taxon>Spermatophyta</taxon>
        <taxon>Magnoliopsida</taxon>
        <taxon>Liliopsida</taxon>
        <taxon>Poales</taxon>
        <taxon>Poaceae</taxon>
        <taxon>PACMAD clade</taxon>
        <taxon>Panicoideae</taxon>
        <taxon>Panicodae</taxon>
        <taxon>Paniceae</taxon>
        <taxon>Panicinae</taxon>
        <taxon>Panicum</taxon>
        <taxon>Panicum sect. Hiantes</taxon>
    </lineage>
</organism>
<comment type="caution">
    <text evidence="2">The sequence shown here is derived from an EMBL/GenBank/DDBJ whole genome shotgun (WGS) entry which is preliminary data.</text>
</comment>
<evidence type="ECO:0000313" key="2">
    <source>
        <dbReference type="EMBL" id="KAG2627398.1"/>
    </source>
</evidence>
<gene>
    <name evidence="2" type="ORF">PVAP13_3KG125457</name>
</gene>
<sequence length="208" mass="21210">MGCLRPLPPSFTPMHRRPSLPAPPRAGGRARHPPLPLPLSILSSGGCRPRARGGSSKGVAVAGSGALPSPPPPRFQWASGGGALFLDPARGGGLPPPRSDGGLPPPQFGGSAAREAGSSGGRWDVAAREAGSGGAWALPSLPLLCRAARREGHRGGARGWRHWRATAAVGELELTLGRSATGRGNVHCDVGFEAVAKTVSVNTFCPPQ</sequence>
<accession>A0A8T0UZ33</accession>
<feature type="compositionally biased region" description="Pro residues" evidence="1">
    <location>
        <begin position="1"/>
        <end position="11"/>
    </location>
</feature>
<evidence type="ECO:0000313" key="3">
    <source>
        <dbReference type="Proteomes" id="UP000823388"/>
    </source>
</evidence>
<dbReference type="EMBL" id="CM029041">
    <property type="protein sequence ID" value="KAG2627398.1"/>
    <property type="molecule type" value="Genomic_DNA"/>
</dbReference>
<name>A0A8T0UZ33_PANVG</name>
<feature type="compositionally biased region" description="Low complexity" evidence="1">
    <location>
        <begin position="53"/>
        <end position="66"/>
    </location>
</feature>
<evidence type="ECO:0000256" key="1">
    <source>
        <dbReference type="SAM" id="MobiDB-lite"/>
    </source>
</evidence>
<dbReference type="Proteomes" id="UP000823388">
    <property type="component" value="Chromosome 3K"/>
</dbReference>
<feature type="compositionally biased region" description="Pro residues" evidence="1">
    <location>
        <begin position="94"/>
        <end position="107"/>
    </location>
</feature>
<proteinExistence type="predicted"/>
<dbReference type="AlphaFoldDB" id="A0A8T0UZ33"/>
<feature type="region of interest" description="Disordered" evidence="1">
    <location>
        <begin position="1"/>
        <end position="120"/>
    </location>
</feature>
<keyword evidence="3" id="KW-1185">Reference proteome</keyword>